<dbReference type="PANTHER" id="PTHR30265">
    <property type="entry name" value="RHO-INTERACTING TRANSCRIPTION TERMINATION FACTOR NUSG"/>
    <property type="match status" value="1"/>
</dbReference>
<dbReference type="STRING" id="1735162.PeribacterB2_0492"/>
<dbReference type="InterPro" id="IPR036735">
    <property type="entry name" value="NGN_dom_sf"/>
</dbReference>
<dbReference type="SUPFAM" id="SSF50104">
    <property type="entry name" value="Translation proteins SH3-like domain"/>
    <property type="match status" value="1"/>
</dbReference>
<evidence type="ECO:0000259" key="9">
    <source>
        <dbReference type="SMART" id="SM00739"/>
    </source>
</evidence>
<dbReference type="SUPFAM" id="SSF82679">
    <property type="entry name" value="N-utilization substance G protein NusG, N-terminal domain"/>
    <property type="match status" value="1"/>
</dbReference>
<evidence type="ECO:0000259" key="8">
    <source>
        <dbReference type="SMART" id="SM00738"/>
    </source>
</evidence>
<evidence type="ECO:0000313" key="11">
    <source>
        <dbReference type="Proteomes" id="UP000069135"/>
    </source>
</evidence>
<dbReference type="FunFam" id="2.30.30.30:FF:000002">
    <property type="entry name" value="Transcription termination/antitermination factor NusG"/>
    <property type="match status" value="1"/>
</dbReference>
<comment type="function">
    <text evidence="5 7">Participates in transcription elongation, termination and antitermination.</text>
</comment>
<dbReference type="InterPro" id="IPR001062">
    <property type="entry name" value="Transcrpt_antiterm_NusG"/>
</dbReference>
<dbReference type="GO" id="GO:0032784">
    <property type="term" value="P:regulation of DNA-templated transcription elongation"/>
    <property type="evidence" value="ECO:0007669"/>
    <property type="project" value="InterPro"/>
</dbReference>
<keyword evidence="4 5" id="KW-0804">Transcription</keyword>
<accession>A0A0S1SRX8</accession>
<keyword evidence="1 5" id="KW-0806">Transcription termination</keyword>
<evidence type="ECO:0000256" key="4">
    <source>
        <dbReference type="ARBA" id="ARBA00023163"/>
    </source>
</evidence>
<dbReference type="Gene3D" id="2.30.30.30">
    <property type="match status" value="1"/>
</dbReference>
<dbReference type="Gene3D" id="3.30.70.940">
    <property type="entry name" value="NusG, N-terminal domain"/>
    <property type="match status" value="1"/>
</dbReference>
<dbReference type="InterPro" id="IPR047050">
    <property type="entry name" value="NGN"/>
</dbReference>
<dbReference type="GO" id="GO:0005840">
    <property type="term" value="C:ribosome"/>
    <property type="evidence" value="ECO:0007669"/>
    <property type="project" value="InterPro"/>
</dbReference>
<accession>A0A0S1SJW9</accession>
<dbReference type="PATRIC" id="fig|1735161.3.peg.484"/>
<accession>A0A0S1SWF3</accession>
<protein>
    <recommendedName>
        <fullName evidence="5 6">Transcription termination/antitermination protein NusG</fullName>
    </recommendedName>
</protein>
<dbReference type="EMBL" id="CP013065">
    <property type="protein sequence ID" value="ALM13183.1"/>
    <property type="molecule type" value="Genomic_DNA"/>
</dbReference>
<keyword evidence="2 5" id="KW-0889">Transcription antitermination</keyword>
<accession>A0A0S1SQR0</accession>
<dbReference type="InterPro" id="IPR006645">
    <property type="entry name" value="NGN-like_dom"/>
</dbReference>
<dbReference type="InterPro" id="IPR008991">
    <property type="entry name" value="Translation_prot_SH3-like_sf"/>
</dbReference>
<dbReference type="InterPro" id="IPR043425">
    <property type="entry name" value="NusG-like"/>
</dbReference>
<evidence type="ECO:0000256" key="3">
    <source>
        <dbReference type="ARBA" id="ARBA00023015"/>
    </source>
</evidence>
<evidence type="ECO:0000256" key="1">
    <source>
        <dbReference type="ARBA" id="ARBA00022472"/>
    </source>
</evidence>
<dbReference type="SMART" id="SM00738">
    <property type="entry name" value="NGN"/>
    <property type="match status" value="1"/>
</dbReference>
<dbReference type="InterPro" id="IPR014722">
    <property type="entry name" value="Rib_uL2_dom2"/>
</dbReference>
<dbReference type="GO" id="GO:0003735">
    <property type="term" value="F:structural constituent of ribosome"/>
    <property type="evidence" value="ECO:0007669"/>
    <property type="project" value="InterPro"/>
</dbReference>
<dbReference type="PROSITE" id="PS01108">
    <property type="entry name" value="RIBOSOMAL_L24"/>
    <property type="match status" value="1"/>
</dbReference>
<dbReference type="CDD" id="cd09891">
    <property type="entry name" value="NGN_Bact_1"/>
    <property type="match status" value="1"/>
</dbReference>
<dbReference type="GO" id="GO:0006354">
    <property type="term" value="P:DNA-templated transcription elongation"/>
    <property type="evidence" value="ECO:0007669"/>
    <property type="project" value="UniProtKB-UniRule"/>
</dbReference>
<comment type="similarity">
    <text evidence="5 7">Belongs to the NusG family.</text>
</comment>
<dbReference type="AlphaFoldDB" id="A0A0S1SJW9"/>
<feature type="domain" description="KOW" evidence="9">
    <location>
        <begin position="127"/>
        <end position="154"/>
    </location>
</feature>
<gene>
    <name evidence="5" type="primary">nusG</name>
    <name evidence="10" type="ORF">PeribacterD1_0493</name>
</gene>
<dbReference type="PANTHER" id="PTHR30265:SF2">
    <property type="entry name" value="TRANSCRIPTION TERMINATION_ANTITERMINATION PROTEIN NUSG"/>
    <property type="match status" value="1"/>
</dbReference>
<organism evidence="10 11">
    <name type="scientific">Candidatus Peribacter riflensis</name>
    <dbReference type="NCBI Taxonomy" id="1735162"/>
    <lineage>
        <taxon>Bacteria</taxon>
        <taxon>Candidatus Peregrinibacteriota</taxon>
        <taxon>Candidatus Peribacteria</taxon>
        <taxon>Candidatus Peribacterales</taxon>
        <taxon>Candidatus Peribacteraceae</taxon>
        <taxon>Candidatus Peribacter</taxon>
    </lineage>
</organism>
<dbReference type="KEGG" id="prf:PeribacterA2_0493"/>
<dbReference type="Proteomes" id="UP000069135">
    <property type="component" value="Chromosome"/>
</dbReference>
<dbReference type="Pfam" id="PF02357">
    <property type="entry name" value="NusG"/>
    <property type="match status" value="1"/>
</dbReference>
<dbReference type="GO" id="GO:0031564">
    <property type="term" value="P:transcription antitermination"/>
    <property type="evidence" value="ECO:0007669"/>
    <property type="project" value="UniProtKB-UniRule"/>
</dbReference>
<dbReference type="SMART" id="SM00739">
    <property type="entry name" value="KOW"/>
    <property type="match status" value="1"/>
</dbReference>
<name>A0A0S1SJW9_9BACT</name>
<dbReference type="HAMAP" id="MF_00948">
    <property type="entry name" value="NusG"/>
    <property type="match status" value="1"/>
</dbReference>
<accession>A0A0S1SIQ4</accession>
<evidence type="ECO:0000256" key="6">
    <source>
        <dbReference type="NCBIfam" id="TIGR00922"/>
    </source>
</evidence>
<dbReference type="NCBIfam" id="TIGR00922">
    <property type="entry name" value="nusG"/>
    <property type="match status" value="1"/>
</dbReference>
<dbReference type="GO" id="GO:0006412">
    <property type="term" value="P:translation"/>
    <property type="evidence" value="ECO:0007669"/>
    <property type="project" value="InterPro"/>
</dbReference>
<feature type="domain" description="NusG-like N-terminal" evidence="8">
    <location>
        <begin position="9"/>
        <end position="117"/>
    </location>
</feature>
<evidence type="ECO:0000256" key="2">
    <source>
        <dbReference type="ARBA" id="ARBA00022814"/>
    </source>
</evidence>
<dbReference type="CDD" id="cd06091">
    <property type="entry name" value="KOW_NusG"/>
    <property type="match status" value="1"/>
</dbReference>
<evidence type="ECO:0000256" key="5">
    <source>
        <dbReference type="HAMAP-Rule" id="MF_00948"/>
    </source>
</evidence>
<dbReference type="GO" id="GO:0006353">
    <property type="term" value="P:DNA-templated transcription termination"/>
    <property type="evidence" value="ECO:0007669"/>
    <property type="project" value="UniProtKB-UniRule"/>
</dbReference>
<sequence length="181" mass="20580">MGKQDPNAGRNWYVVHTYAGYEDAVRQAILQRVESFGMQDYVLDVRVPKEKQLTFKKGEPVEEERKLFPGYVLVDMIVTDESWYLVRNTPNVTGFVGSGNIPVPVTPEEFGVIERRVGEQEAKYKSDFQIGDLVVIIDGPFKNYEATVSAVDVNKGKLTVMVLIFDRETPVELDFTQVKKK</sequence>
<proteinExistence type="inferred from homology"/>
<evidence type="ECO:0000313" key="10">
    <source>
        <dbReference type="EMBL" id="ALM13183.1"/>
    </source>
</evidence>
<dbReference type="Pfam" id="PF00467">
    <property type="entry name" value="KOW"/>
    <property type="match status" value="1"/>
</dbReference>
<dbReference type="InterPro" id="IPR005825">
    <property type="entry name" value="Ribosomal_uL24_CS"/>
</dbReference>
<dbReference type="InterPro" id="IPR005824">
    <property type="entry name" value="KOW"/>
</dbReference>
<dbReference type="GO" id="GO:0005829">
    <property type="term" value="C:cytosol"/>
    <property type="evidence" value="ECO:0007669"/>
    <property type="project" value="TreeGrafter"/>
</dbReference>
<keyword evidence="3 5" id="KW-0805">Transcription regulation</keyword>
<reference evidence="11" key="1">
    <citation type="submission" date="2015-10" db="EMBL/GenBank/DDBJ databases">
        <title>Analysis of five complete genome sequences for members of the class Peribacteria in the recently recognized Peregrinibacteria bacterial phylum.</title>
        <authorList>
            <person name="Anantharaman K."/>
            <person name="Brown C.T."/>
            <person name="Burstein D."/>
            <person name="Castelle C.J."/>
            <person name="Probst A.J."/>
            <person name="Thomas B.C."/>
            <person name="Williams K.H."/>
            <person name="Banfield J.F."/>
        </authorList>
    </citation>
    <scope>NUCLEOTIDE SEQUENCE [LARGE SCALE GENOMIC DNA]</scope>
</reference>
<reference evidence="10 11" key="2">
    <citation type="journal article" date="2016" name="PeerJ">
        <title>Analysis of five complete genome sequences for members of the class Peribacteria in the recently recognized Peregrinibacteria bacterial phylum.</title>
        <authorList>
            <person name="Anantharaman K."/>
            <person name="Brown C.T."/>
            <person name="Burstein D."/>
            <person name="Castelle C.J."/>
            <person name="Probst A.J."/>
            <person name="Thomas B.C."/>
            <person name="Williams K.H."/>
            <person name="Banfield J.F."/>
        </authorList>
    </citation>
    <scope>NUCLEOTIDE SEQUENCE [LARGE SCALE GENOMIC DNA]</scope>
    <source>
        <strain evidence="10">RIFOXYD1_FULL_PER-ii_59_16</strain>
    </source>
</reference>
<evidence type="ECO:0000256" key="7">
    <source>
        <dbReference type="RuleBase" id="RU000538"/>
    </source>
</evidence>
<dbReference type="PRINTS" id="PR00338">
    <property type="entry name" value="NUSGTNSCPFCT"/>
</dbReference>